<dbReference type="Pfam" id="PF05050">
    <property type="entry name" value="Methyltransf_21"/>
    <property type="match status" value="1"/>
</dbReference>
<keyword evidence="2" id="KW-0489">Methyltransferase</keyword>
<dbReference type="AlphaFoldDB" id="A0A7X5ZSI4"/>
<dbReference type="InterPro" id="IPR029063">
    <property type="entry name" value="SAM-dependent_MTases_sf"/>
</dbReference>
<feature type="domain" description="Methyltransferase FkbM" evidence="1">
    <location>
        <begin position="48"/>
        <end position="202"/>
    </location>
</feature>
<dbReference type="GO" id="GO:0032259">
    <property type="term" value="P:methylation"/>
    <property type="evidence" value="ECO:0007669"/>
    <property type="project" value="UniProtKB-KW"/>
</dbReference>
<dbReference type="Gene3D" id="3.40.50.150">
    <property type="entry name" value="Vaccinia Virus protein VP39"/>
    <property type="match status" value="1"/>
</dbReference>
<evidence type="ECO:0000313" key="2">
    <source>
        <dbReference type="EMBL" id="NIJ13375.1"/>
    </source>
</evidence>
<gene>
    <name evidence="2" type="ORF">FHU38_003719</name>
</gene>
<dbReference type="EMBL" id="JAAOYM010000001">
    <property type="protein sequence ID" value="NIJ13375.1"/>
    <property type="molecule type" value="Genomic_DNA"/>
</dbReference>
<dbReference type="NCBIfam" id="TIGR01444">
    <property type="entry name" value="fkbM_fam"/>
    <property type="match status" value="1"/>
</dbReference>
<evidence type="ECO:0000313" key="3">
    <source>
        <dbReference type="Proteomes" id="UP000545493"/>
    </source>
</evidence>
<dbReference type="InterPro" id="IPR006342">
    <property type="entry name" value="FkbM_mtfrase"/>
</dbReference>
<protein>
    <submittedName>
        <fullName evidence="2">FkbM family methyltransferase</fullName>
    </submittedName>
</protein>
<reference evidence="2 3" key="1">
    <citation type="submission" date="2020-03" db="EMBL/GenBank/DDBJ databases">
        <title>Sequencing the genomes of 1000 actinobacteria strains.</title>
        <authorList>
            <person name="Klenk H.-P."/>
        </authorList>
    </citation>
    <scope>NUCLEOTIDE SEQUENCE [LARGE SCALE GENOMIC DNA]</scope>
    <source>
        <strain evidence="2 3">DSM 45685</strain>
    </source>
</reference>
<dbReference type="GO" id="GO:0008168">
    <property type="term" value="F:methyltransferase activity"/>
    <property type="evidence" value="ECO:0007669"/>
    <property type="project" value="UniProtKB-KW"/>
</dbReference>
<proteinExistence type="predicted"/>
<comment type="caution">
    <text evidence="2">The sequence shown here is derived from an EMBL/GenBank/DDBJ whole genome shotgun (WGS) entry which is preliminary data.</text>
</comment>
<dbReference type="InterPro" id="IPR052514">
    <property type="entry name" value="SAM-dependent_MTase"/>
</dbReference>
<dbReference type="PANTHER" id="PTHR34203:SF15">
    <property type="entry name" value="SLL1173 PROTEIN"/>
    <property type="match status" value="1"/>
</dbReference>
<organism evidence="2 3">
    <name type="scientific">Saccharomonospora amisosensis</name>
    <dbReference type="NCBI Taxonomy" id="1128677"/>
    <lineage>
        <taxon>Bacteria</taxon>
        <taxon>Bacillati</taxon>
        <taxon>Actinomycetota</taxon>
        <taxon>Actinomycetes</taxon>
        <taxon>Pseudonocardiales</taxon>
        <taxon>Pseudonocardiaceae</taxon>
        <taxon>Saccharomonospora</taxon>
    </lineage>
</organism>
<dbReference type="SUPFAM" id="SSF53335">
    <property type="entry name" value="S-adenosyl-L-methionine-dependent methyltransferases"/>
    <property type="match status" value="1"/>
</dbReference>
<dbReference type="PANTHER" id="PTHR34203">
    <property type="entry name" value="METHYLTRANSFERASE, FKBM FAMILY PROTEIN"/>
    <property type="match status" value="1"/>
</dbReference>
<name>A0A7X5ZSI4_9PSEU</name>
<accession>A0A7X5ZSI4</accession>
<keyword evidence="2" id="KW-0808">Transferase</keyword>
<keyword evidence="3" id="KW-1185">Reference proteome</keyword>
<evidence type="ECO:0000259" key="1">
    <source>
        <dbReference type="Pfam" id="PF05050"/>
    </source>
</evidence>
<sequence length="229" mass="25602">MATLGDNARMWVDLHFTSAASVVYANPPDWNEMQAWKKWLRPGDLFVDVGANVGVYSLWAAQLGAKVYSLEPSPEAFDKLEENVALNDFAVKPMQYALADRPGKMLISKGQGTVNHLLRDPNAGGEEVLVDTLDNVLGDQRAAGVKIDVEGAERLVLEGAQNALAEHRIRLLQLEWNRRSEIHYGETRQPVQRLLSKYGYQFLRPDRYGVLHPTDPSEMSTEDIFALAP</sequence>
<dbReference type="Proteomes" id="UP000545493">
    <property type="component" value="Unassembled WGS sequence"/>
</dbReference>